<evidence type="ECO:0000256" key="3">
    <source>
        <dbReference type="ARBA" id="ARBA00022833"/>
    </source>
</evidence>
<keyword evidence="2 4" id="KW-0863">Zinc-finger</keyword>
<evidence type="ECO:0000256" key="2">
    <source>
        <dbReference type="ARBA" id="ARBA00022771"/>
    </source>
</evidence>
<keyword evidence="1" id="KW-0479">Metal-binding</keyword>
<dbReference type="SUPFAM" id="SSF57850">
    <property type="entry name" value="RING/U-box"/>
    <property type="match status" value="1"/>
</dbReference>
<sequence length="57" mass="6827">MKNPLLFSFCPSEMDPTYLNPCNHQFCFKCIQKWSRRKVICPLCKSLERPKHRVVVE</sequence>
<evidence type="ECO:0000259" key="5">
    <source>
        <dbReference type="PROSITE" id="PS50089"/>
    </source>
</evidence>
<evidence type="ECO:0000313" key="7">
    <source>
        <dbReference type="Proteomes" id="UP000694406"/>
    </source>
</evidence>
<dbReference type="InterPro" id="IPR018957">
    <property type="entry name" value="Znf_C3HC4_RING-type"/>
</dbReference>
<dbReference type="AlphaFoldDB" id="A0A8C5RKH0"/>
<dbReference type="Proteomes" id="UP000694406">
    <property type="component" value="Unplaced"/>
</dbReference>
<proteinExistence type="predicted"/>
<evidence type="ECO:0000256" key="1">
    <source>
        <dbReference type="ARBA" id="ARBA00022723"/>
    </source>
</evidence>
<dbReference type="InterPro" id="IPR017907">
    <property type="entry name" value="Znf_RING_CS"/>
</dbReference>
<name>A0A8C5RKH0_LATLA</name>
<dbReference type="Gene3D" id="3.30.40.10">
    <property type="entry name" value="Zinc/RING finger domain, C3HC4 (zinc finger)"/>
    <property type="match status" value="1"/>
</dbReference>
<keyword evidence="3" id="KW-0862">Zinc</keyword>
<keyword evidence="7" id="KW-1185">Reference proteome</keyword>
<dbReference type="GeneTree" id="ENSGT01000000219528"/>
<dbReference type="PROSITE" id="PS00518">
    <property type="entry name" value="ZF_RING_1"/>
    <property type="match status" value="1"/>
</dbReference>
<evidence type="ECO:0000256" key="4">
    <source>
        <dbReference type="PROSITE-ProRule" id="PRU00175"/>
    </source>
</evidence>
<dbReference type="GO" id="GO:0008270">
    <property type="term" value="F:zinc ion binding"/>
    <property type="evidence" value="ECO:0007669"/>
    <property type="project" value="UniProtKB-KW"/>
</dbReference>
<dbReference type="PROSITE" id="PS50089">
    <property type="entry name" value="ZF_RING_2"/>
    <property type="match status" value="1"/>
</dbReference>
<accession>A0A8C5RKH0</accession>
<feature type="domain" description="RING-type" evidence="5">
    <location>
        <begin position="10"/>
        <end position="45"/>
    </location>
</feature>
<organism evidence="6 7">
    <name type="scientific">Laticauda laticaudata</name>
    <name type="common">Blue-ringed sea krait</name>
    <name type="synonym">Blue-lipped sea krait</name>
    <dbReference type="NCBI Taxonomy" id="8630"/>
    <lineage>
        <taxon>Eukaryota</taxon>
        <taxon>Metazoa</taxon>
        <taxon>Chordata</taxon>
        <taxon>Craniata</taxon>
        <taxon>Vertebrata</taxon>
        <taxon>Euteleostomi</taxon>
        <taxon>Lepidosauria</taxon>
        <taxon>Squamata</taxon>
        <taxon>Bifurcata</taxon>
        <taxon>Unidentata</taxon>
        <taxon>Episquamata</taxon>
        <taxon>Toxicofera</taxon>
        <taxon>Serpentes</taxon>
        <taxon>Colubroidea</taxon>
        <taxon>Elapidae</taxon>
        <taxon>Laticaudinae</taxon>
        <taxon>Laticauda</taxon>
    </lineage>
</organism>
<evidence type="ECO:0000313" key="6">
    <source>
        <dbReference type="Ensembl" id="ENSLLTP00000004644.1"/>
    </source>
</evidence>
<dbReference type="InterPro" id="IPR001841">
    <property type="entry name" value="Znf_RING"/>
</dbReference>
<dbReference type="Ensembl" id="ENSLLTT00000004836.1">
    <property type="protein sequence ID" value="ENSLLTP00000004644.1"/>
    <property type="gene ID" value="ENSLLTG00000003537.1"/>
</dbReference>
<dbReference type="InterPro" id="IPR013083">
    <property type="entry name" value="Znf_RING/FYVE/PHD"/>
</dbReference>
<dbReference type="Pfam" id="PF00097">
    <property type="entry name" value="zf-C3HC4"/>
    <property type="match status" value="1"/>
</dbReference>
<reference evidence="6" key="2">
    <citation type="submission" date="2025-09" db="UniProtKB">
        <authorList>
            <consortium name="Ensembl"/>
        </authorList>
    </citation>
    <scope>IDENTIFICATION</scope>
</reference>
<reference evidence="6" key="1">
    <citation type="submission" date="2025-08" db="UniProtKB">
        <authorList>
            <consortium name="Ensembl"/>
        </authorList>
    </citation>
    <scope>IDENTIFICATION</scope>
</reference>
<protein>
    <recommendedName>
        <fullName evidence="5">RING-type domain-containing protein</fullName>
    </recommendedName>
</protein>